<evidence type="ECO:0000313" key="7">
    <source>
        <dbReference type="Proteomes" id="UP000571950"/>
    </source>
</evidence>
<dbReference type="EMBL" id="JACIDT010000008">
    <property type="protein sequence ID" value="MBB3926857.1"/>
    <property type="molecule type" value="Genomic_DNA"/>
</dbReference>
<dbReference type="PANTHER" id="PTHR43884:SF20">
    <property type="entry name" value="ACYL-COA DEHYDROGENASE FADE28"/>
    <property type="match status" value="1"/>
</dbReference>
<keyword evidence="4" id="KW-0560">Oxidoreductase</keyword>
<keyword evidence="2" id="KW-0285">Flavoprotein</keyword>
<dbReference type="InterPro" id="IPR009100">
    <property type="entry name" value="AcylCoA_DH/oxidase_NM_dom_sf"/>
</dbReference>
<organism evidence="6 7">
    <name type="scientific">Sphingobium jiangsuense</name>
    <dbReference type="NCBI Taxonomy" id="870476"/>
    <lineage>
        <taxon>Bacteria</taxon>
        <taxon>Pseudomonadati</taxon>
        <taxon>Pseudomonadota</taxon>
        <taxon>Alphaproteobacteria</taxon>
        <taxon>Sphingomonadales</taxon>
        <taxon>Sphingomonadaceae</taxon>
        <taxon>Sphingobium</taxon>
    </lineage>
</organism>
<evidence type="ECO:0000256" key="4">
    <source>
        <dbReference type="ARBA" id="ARBA00023002"/>
    </source>
</evidence>
<dbReference type="InterPro" id="IPR036250">
    <property type="entry name" value="AcylCo_DH-like_C"/>
</dbReference>
<evidence type="ECO:0000256" key="3">
    <source>
        <dbReference type="ARBA" id="ARBA00022827"/>
    </source>
</evidence>
<proteinExistence type="inferred from homology"/>
<comment type="caution">
    <text evidence="6">The sequence shown here is derived from an EMBL/GenBank/DDBJ whole genome shotgun (WGS) entry which is preliminary data.</text>
</comment>
<evidence type="ECO:0000256" key="2">
    <source>
        <dbReference type="ARBA" id="ARBA00022630"/>
    </source>
</evidence>
<dbReference type="AlphaFoldDB" id="A0A7W6BNI7"/>
<dbReference type="Gene3D" id="1.20.140.10">
    <property type="entry name" value="Butyryl-CoA Dehydrogenase, subunit A, domain 3"/>
    <property type="match status" value="1"/>
</dbReference>
<dbReference type="InterPro" id="IPR009075">
    <property type="entry name" value="AcylCo_DH/oxidase_C"/>
</dbReference>
<evidence type="ECO:0000313" key="6">
    <source>
        <dbReference type="EMBL" id="MBB3926857.1"/>
    </source>
</evidence>
<evidence type="ECO:0000256" key="1">
    <source>
        <dbReference type="ARBA" id="ARBA00009347"/>
    </source>
</evidence>
<reference evidence="6 7" key="1">
    <citation type="submission" date="2020-08" db="EMBL/GenBank/DDBJ databases">
        <title>Genomic Encyclopedia of Type Strains, Phase IV (KMG-IV): sequencing the most valuable type-strain genomes for metagenomic binning, comparative biology and taxonomic classification.</title>
        <authorList>
            <person name="Goeker M."/>
        </authorList>
    </citation>
    <scope>NUCLEOTIDE SEQUENCE [LARGE SCALE GENOMIC DNA]</scope>
    <source>
        <strain evidence="6 7">DSM 26189</strain>
    </source>
</reference>
<evidence type="ECO:0000259" key="5">
    <source>
        <dbReference type="Pfam" id="PF00441"/>
    </source>
</evidence>
<name>A0A7W6BNI7_9SPHN</name>
<dbReference type="Pfam" id="PF00441">
    <property type="entry name" value="Acyl-CoA_dh_1"/>
    <property type="match status" value="1"/>
</dbReference>
<accession>A0A7W6BNI7</accession>
<dbReference type="SUPFAM" id="SSF56645">
    <property type="entry name" value="Acyl-CoA dehydrogenase NM domain-like"/>
    <property type="match status" value="1"/>
</dbReference>
<dbReference type="GO" id="GO:0003995">
    <property type="term" value="F:acyl-CoA dehydrogenase activity"/>
    <property type="evidence" value="ECO:0007669"/>
    <property type="project" value="TreeGrafter"/>
</dbReference>
<dbReference type="PANTHER" id="PTHR43884">
    <property type="entry name" value="ACYL-COA DEHYDROGENASE"/>
    <property type="match status" value="1"/>
</dbReference>
<dbReference type="SUPFAM" id="SSF47203">
    <property type="entry name" value="Acyl-CoA dehydrogenase C-terminal domain-like"/>
    <property type="match status" value="1"/>
</dbReference>
<keyword evidence="7" id="KW-1185">Reference proteome</keyword>
<feature type="domain" description="Acyl-CoA dehydrogenase/oxidase C-terminal" evidence="5">
    <location>
        <begin position="118"/>
        <end position="230"/>
    </location>
</feature>
<gene>
    <name evidence="6" type="ORF">GGR43_002580</name>
</gene>
<comment type="similarity">
    <text evidence="1">Belongs to the acyl-CoA dehydrogenase family.</text>
</comment>
<dbReference type="RefSeq" id="WP_188072357.1">
    <property type="nucleotide sequence ID" value="NZ_BSPS01000003.1"/>
</dbReference>
<protein>
    <recommendedName>
        <fullName evidence="5">Acyl-CoA dehydrogenase/oxidase C-terminal domain-containing protein</fullName>
    </recommendedName>
</protein>
<sequence>MEDISQVVFDSARRLLGELADGMTPGAPLSDRQRADGWNRIEEMGLPLALMDEDKGGFGLPLADAFELVKICGRHITGFPLVETMLAHRFAAASGKPAPDGPVEAPGELQTAQRDYAALARSAQMTGALDAILALTIAHVSERRQFGRPLSAFQAVQHSLAVLASEVAAAHAAADHATGVLAQQGEGDAFTLAVGIARTRIGEACSKATSLGHQLHGAMGYAREHRLHLYTTALWRWRDEFGTQLFWSREVGQRVLAAGRDRFWLMVTAA</sequence>
<dbReference type="Proteomes" id="UP000571950">
    <property type="component" value="Unassembled WGS sequence"/>
</dbReference>
<keyword evidence="3" id="KW-0274">FAD</keyword>